<dbReference type="AlphaFoldDB" id="A0A1T5LAX4"/>
<feature type="region of interest" description="Disordered" evidence="2">
    <location>
        <begin position="297"/>
        <end position="317"/>
    </location>
</feature>
<dbReference type="InterPro" id="IPR055170">
    <property type="entry name" value="GFO_IDH_MocA-like_dom"/>
</dbReference>
<dbReference type="SUPFAM" id="SSF51735">
    <property type="entry name" value="NAD(P)-binding Rossmann-fold domains"/>
    <property type="match status" value="1"/>
</dbReference>
<dbReference type="Proteomes" id="UP000189777">
    <property type="component" value="Unassembled WGS sequence"/>
</dbReference>
<evidence type="ECO:0000313" key="5">
    <source>
        <dbReference type="EMBL" id="SKC72799.1"/>
    </source>
</evidence>
<protein>
    <submittedName>
        <fullName evidence="5">Myo-inositol 2-dehydrogenase / D-chiro-inositol 1-dehydrogenase</fullName>
    </submittedName>
</protein>
<dbReference type="Gene3D" id="3.30.360.10">
    <property type="entry name" value="Dihydrodipicolinate Reductase, domain 2"/>
    <property type="match status" value="1"/>
</dbReference>
<keyword evidence="1" id="KW-0520">NAD</keyword>
<dbReference type="RefSeq" id="WP_079575443.1">
    <property type="nucleotide sequence ID" value="NZ_FUZQ01000005.1"/>
</dbReference>
<dbReference type="Gene3D" id="3.40.50.720">
    <property type="entry name" value="NAD(P)-binding Rossmann-like Domain"/>
    <property type="match status" value="1"/>
</dbReference>
<dbReference type="EMBL" id="FUZQ01000005">
    <property type="protein sequence ID" value="SKC72799.1"/>
    <property type="molecule type" value="Genomic_DNA"/>
</dbReference>
<dbReference type="PANTHER" id="PTHR43249:SF1">
    <property type="entry name" value="D-GLUCOSIDE 3-DEHYDROGENASE"/>
    <property type="match status" value="1"/>
</dbReference>
<evidence type="ECO:0000256" key="1">
    <source>
        <dbReference type="ARBA" id="ARBA00023027"/>
    </source>
</evidence>
<dbReference type="InterPro" id="IPR052515">
    <property type="entry name" value="Gfo/Idh/MocA_Oxidoreductase"/>
</dbReference>
<proteinExistence type="predicted"/>
<evidence type="ECO:0000259" key="3">
    <source>
        <dbReference type="Pfam" id="PF01408"/>
    </source>
</evidence>
<dbReference type="OrthoDB" id="256869at2"/>
<dbReference type="SUPFAM" id="SSF55347">
    <property type="entry name" value="Glyceraldehyde-3-phosphate dehydrogenase-like, C-terminal domain"/>
    <property type="match status" value="1"/>
</dbReference>
<sequence>MSGVSRVGIVGAGYMAKRHVAALLALGMEVGVYSRSARHPGVLSGLPRYQTYDDLLDAVGLVVVATPTPSHRELVERAASAGVHVMCEKPLSLGSADAAASALACERAGVRLFPAHVVRHMQPYAAARAAARVGEIGTVRMTRLSRTGGPPTWATWFADPAVSGGVQTDLMIHDLDVARWIAGEVVAVDAAAPSGASTSCAALLRHASGAVSCVTASWEHVERPFSTAWEVVGAEGVLDERWWTQHQPATPPGDAHAIQMADVLDAIATGRAAVTEAADGVAAVALAEAVRESVRTGRTVRPRSMVRADTPDRQQYS</sequence>
<organism evidence="5 6">
    <name type="scientific">Krasilnikoviella flava</name>
    <dbReference type="NCBI Taxonomy" id="526729"/>
    <lineage>
        <taxon>Bacteria</taxon>
        <taxon>Bacillati</taxon>
        <taxon>Actinomycetota</taxon>
        <taxon>Actinomycetes</taxon>
        <taxon>Micrococcales</taxon>
        <taxon>Promicromonosporaceae</taxon>
        <taxon>Krasilnikoviella</taxon>
    </lineage>
</organism>
<keyword evidence="6" id="KW-1185">Reference proteome</keyword>
<evidence type="ECO:0000256" key="2">
    <source>
        <dbReference type="SAM" id="MobiDB-lite"/>
    </source>
</evidence>
<feature type="domain" description="GFO/IDH/MocA-like oxidoreductase" evidence="4">
    <location>
        <begin position="124"/>
        <end position="238"/>
    </location>
</feature>
<dbReference type="STRING" id="526729.SAMN04324258_3217"/>
<name>A0A1T5LAX4_9MICO</name>
<gene>
    <name evidence="5" type="ORF">SAMN04324258_3217</name>
</gene>
<dbReference type="PANTHER" id="PTHR43249">
    <property type="entry name" value="UDP-N-ACETYL-2-AMINO-2-DEOXY-D-GLUCURONATE OXIDASE"/>
    <property type="match status" value="1"/>
</dbReference>
<evidence type="ECO:0000313" key="6">
    <source>
        <dbReference type="Proteomes" id="UP000189777"/>
    </source>
</evidence>
<evidence type="ECO:0000259" key="4">
    <source>
        <dbReference type="Pfam" id="PF22725"/>
    </source>
</evidence>
<dbReference type="GO" id="GO:0000166">
    <property type="term" value="F:nucleotide binding"/>
    <property type="evidence" value="ECO:0007669"/>
    <property type="project" value="InterPro"/>
</dbReference>
<accession>A0A1T5LAX4</accession>
<dbReference type="InterPro" id="IPR036291">
    <property type="entry name" value="NAD(P)-bd_dom_sf"/>
</dbReference>
<dbReference type="Pfam" id="PF22725">
    <property type="entry name" value="GFO_IDH_MocA_C3"/>
    <property type="match status" value="1"/>
</dbReference>
<dbReference type="Pfam" id="PF01408">
    <property type="entry name" value="GFO_IDH_MocA"/>
    <property type="match status" value="1"/>
</dbReference>
<reference evidence="5 6" key="1">
    <citation type="submission" date="2017-02" db="EMBL/GenBank/DDBJ databases">
        <authorList>
            <person name="Peterson S.W."/>
        </authorList>
    </citation>
    <scope>NUCLEOTIDE SEQUENCE [LARGE SCALE GENOMIC DNA]</scope>
    <source>
        <strain evidence="5 6">DSM 21481</strain>
    </source>
</reference>
<feature type="domain" description="Gfo/Idh/MocA-like oxidoreductase N-terminal" evidence="3">
    <location>
        <begin position="6"/>
        <end position="116"/>
    </location>
</feature>
<dbReference type="InterPro" id="IPR000683">
    <property type="entry name" value="Gfo/Idh/MocA-like_OxRdtase_N"/>
</dbReference>